<reference evidence="4 5" key="1">
    <citation type="journal article" date="2012" name="Int. J. Syst. Evol. Microbiol.">
        <title>Flammeovirga pacifica sp. nov., isolated from deep-sea sediment.</title>
        <authorList>
            <person name="Xu H."/>
            <person name="Fu Y."/>
            <person name="Yang N."/>
            <person name="Ding Z."/>
            <person name="Lai Q."/>
            <person name="Zeng R."/>
        </authorList>
    </citation>
    <scope>NUCLEOTIDE SEQUENCE [LARGE SCALE GENOMIC DNA]</scope>
    <source>
        <strain evidence="5">DSM 24597 / LMG 26175 / WPAGA1</strain>
    </source>
</reference>
<feature type="domain" description="DUF6089" evidence="3">
    <location>
        <begin position="41"/>
        <end position="229"/>
    </location>
</feature>
<sequence>MNYYTKSLLLLFLFLFGFHFSSFAQKNGNFAPSTDKHWALTFFGGWGNYFGDLTPSRSPFSSQWNMKGGSFGSALEKRLSHRFSVRAEGSWTRISGDDAQTASVGTFEYNRNLHFRNDIFQLSGLVQFDILPHSGHFSQRRLVTPYILTGATLMFHNPEGMTTEPYGNTWVHLRPLGTEGQGKENTRPRYSTTALAIPFGIGANFKINERLDLGVEWTARFTSTDYLDDVSRAYVGDAHFGNNKVAAAMADRSRESVAVLTGEPRQVPDQRFGPGDKRGSNSSNDGFNTVHFRLRYILSKNKAPKDLSWLHKSNETYVPITYRSNQRTNNTASTTNNSTFAKYKDRYSIQNLAINTEGSEKSPNFYYGGLIYTTDRNDRKHFNKKNRKSYYNLYYAPLHDLYRNEQTRPVNIDTTVLNKFHHHSAFQINQEQVIATMYSADLPNTKVAQHKLFLMDILGENVWKENKELPFNNEHYSISEPSISNDGKVLYFVSDMDGGYGGTDIYISYLFKGQWTYPINAGPVINSKGDEVSPFIHKDGTLYFASDGHNGMGGLDLYECIMKDGHPFDIANLGEPINSKYDDYGLILNPVKRVGYFTSNRIGGKGGNDIYQLNVKEINVSRLLTDDHKNLFVVEEMKLKGKVISKDTRSPLPKIMVSLKNKETNALVTKRTDNNGSFEFDISNESNYEIFPSAFGYKRMKATDISTVGIFGEEHIEKTLVIEPLEKKVKLYGKVTNKESGEVLRNIELVFISPNEEENIYIKSDGEGNYKLEINKNKRYYFFVEEDGFEKKNYAIPDLSKFRTVKSMKYNIKLAPKSK</sequence>
<dbReference type="OrthoDB" id="654178at2"/>
<dbReference type="Proteomes" id="UP000179797">
    <property type="component" value="Unassembled WGS sequence"/>
</dbReference>
<dbReference type="SUPFAM" id="SSF56925">
    <property type="entry name" value="OMPA-like"/>
    <property type="match status" value="1"/>
</dbReference>
<accession>A0A1S1Z112</accession>
<dbReference type="InterPro" id="IPR011250">
    <property type="entry name" value="OMP/PagP_B-barrel"/>
</dbReference>
<gene>
    <name evidence="4" type="ORF">NH26_11720</name>
</gene>
<feature type="region of interest" description="Disordered" evidence="1">
    <location>
        <begin position="258"/>
        <end position="286"/>
    </location>
</feature>
<dbReference type="InterPro" id="IPR011042">
    <property type="entry name" value="6-blade_b-propeller_TolB-like"/>
</dbReference>
<feature type="chain" id="PRO_5010276774" description="DUF6089 domain-containing protein" evidence="2">
    <location>
        <begin position="25"/>
        <end position="819"/>
    </location>
</feature>
<comment type="caution">
    <text evidence="4">The sequence shown here is derived from an EMBL/GenBank/DDBJ whole genome shotgun (WGS) entry which is preliminary data.</text>
</comment>
<organism evidence="4 5">
    <name type="scientific">Flammeovirga pacifica</name>
    <dbReference type="NCBI Taxonomy" id="915059"/>
    <lineage>
        <taxon>Bacteria</taxon>
        <taxon>Pseudomonadati</taxon>
        <taxon>Bacteroidota</taxon>
        <taxon>Cytophagia</taxon>
        <taxon>Cytophagales</taxon>
        <taxon>Flammeovirgaceae</taxon>
        <taxon>Flammeovirga</taxon>
    </lineage>
</organism>
<dbReference type="SUPFAM" id="SSF49464">
    <property type="entry name" value="Carboxypeptidase regulatory domain-like"/>
    <property type="match status" value="1"/>
</dbReference>
<dbReference type="Gene3D" id="2.120.10.30">
    <property type="entry name" value="TolB, C-terminal domain"/>
    <property type="match status" value="1"/>
</dbReference>
<keyword evidence="2" id="KW-0732">Signal</keyword>
<dbReference type="Pfam" id="PF07676">
    <property type="entry name" value="PD40"/>
    <property type="match status" value="2"/>
</dbReference>
<dbReference type="InterPro" id="IPR045743">
    <property type="entry name" value="DUF6089"/>
</dbReference>
<name>A0A1S1Z112_FLAPC</name>
<evidence type="ECO:0000313" key="5">
    <source>
        <dbReference type="Proteomes" id="UP000179797"/>
    </source>
</evidence>
<evidence type="ECO:0000256" key="1">
    <source>
        <dbReference type="SAM" id="MobiDB-lite"/>
    </source>
</evidence>
<dbReference type="InterPro" id="IPR011659">
    <property type="entry name" value="WD40"/>
</dbReference>
<dbReference type="Pfam" id="PF19573">
    <property type="entry name" value="DUF6089"/>
    <property type="match status" value="1"/>
</dbReference>
<proteinExistence type="predicted"/>
<protein>
    <recommendedName>
        <fullName evidence="3">DUF6089 domain-containing protein</fullName>
    </recommendedName>
</protein>
<dbReference type="EMBL" id="JRYR02000001">
    <property type="protein sequence ID" value="OHX66964.1"/>
    <property type="molecule type" value="Genomic_DNA"/>
</dbReference>
<keyword evidence="5" id="KW-1185">Reference proteome</keyword>
<dbReference type="STRING" id="915059.NH26_11720"/>
<dbReference type="SUPFAM" id="SSF82171">
    <property type="entry name" value="DPP6 N-terminal domain-like"/>
    <property type="match status" value="1"/>
</dbReference>
<evidence type="ECO:0000259" key="3">
    <source>
        <dbReference type="Pfam" id="PF19573"/>
    </source>
</evidence>
<dbReference type="InterPro" id="IPR008969">
    <property type="entry name" value="CarboxyPept-like_regulatory"/>
</dbReference>
<dbReference type="RefSeq" id="WP_044224163.1">
    <property type="nucleotide sequence ID" value="NZ_JRYR02000001.1"/>
</dbReference>
<feature type="signal peptide" evidence="2">
    <location>
        <begin position="1"/>
        <end position="24"/>
    </location>
</feature>
<dbReference type="Pfam" id="PF13715">
    <property type="entry name" value="CarbopepD_reg_2"/>
    <property type="match status" value="1"/>
</dbReference>
<evidence type="ECO:0000256" key="2">
    <source>
        <dbReference type="SAM" id="SignalP"/>
    </source>
</evidence>
<evidence type="ECO:0000313" key="4">
    <source>
        <dbReference type="EMBL" id="OHX66964.1"/>
    </source>
</evidence>
<dbReference type="AlphaFoldDB" id="A0A1S1Z112"/>